<dbReference type="InterPro" id="IPR011545">
    <property type="entry name" value="DEAD/DEAH_box_helicase_dom"/>
</dbReference>
<dbReference type="PANTHER" id="PTHR13710">
    <property type="entry name" value="DNA HELICASE RECQ FAMILY MEMBER"/>
    <property type="match status" value="1"/>
</dbReference>
<dbReference type="PROSITE" id="PS51194">
    <property type="entry name" value="HELICASE_CTER"/>
    <property type="match status" value="1"/>
</dbReference>
<dbReference type="Pfam" id="PF00270">
    <property type="entry name" value="DEAD"/>
    <property type="match status" value="1"/>
</dbReference>
<dbReference type="Proteomes" id="UP001195769">
    <property type="component" value="Unassembled WGS sequence"/>
</dbReference>
<keyword evidence="2" id="KW-0547">Nucleotide-binding</keyword>
<protein>
    <recommendedName>
        <fullName evidence="5">DNA 3'-5' helicase</fullName>
        <ecNumber evidence="5">5.6.2.4</ecNumber>
    </recommendedName>
</protein>
<comment type="catalytic activity">
    <reaction evidence="4">
        <text>Couples ATP hydrolysis with the unwinding of duplex DNA by translocating in the 3'-5' direction.</text>
        <dbReference type="EC" id="5.6.2.4"/>
    </reaction>
</comment>
<evidence type="ECO:0000259" key="7">
    <source>
        <dbReference type="PROSITE" id="PS51192"/>
    </source>
</evidence>
<dbReference type="GO" id="GO:0005524">
    <property type="term" value="F:ATP binding"/>
    <property type="evidence" value="ECO:0007669"/>
    <property type="project" value="UniProtKB-KW"/>
</dbReference>
<evidence type="ECO:0000256" key="4">
    <source>
        <dbReference type="ARBA" id="ARBA00034617"/>
    </source>
</evidence>
<dbReference type="PANTHER" id="PTHR13710:SF120">
    <property type="entry name" value="BIFUNCTIONAL 3'-5' EXONUCLEASE_ATP-DEPENDENT HELICASE WRN"/>
    <property type="match status" value="1"/>
</dbReference>
<dbReference type="AlphaFoldDB" id="A0AAD4EJT5"/>
<proteinExistence type="inferred from homology"/>
<dbReference type="SMART" id="SM00487">
    <property type="entry name" value="DEXDc"/>
    <property type="match status" value="1"/>
</dbReference>
<dbReference type="SMART" id="SM00490">
    <property type="entry name" value="HELICc"/>
    <property type="match status" value="1"/>
</dbReference>
<evidence type="ECO:0000259" key="8">
    <source>
        <dbReference type="PROSITE" id="PS51194"/>
    </source>
</evidence>
<dbReference type="GeneID" id="64670853"/>
<dbReference type="PROSITE" id="PS51192">
    <property type="entry name" value="HELICASE_ATP_BIND_1"/>
    <property type="match status" value="1"/>
</dbReference>
<comment type="similarity">
    <text evidence="1">Belongs to the helicase family. RecQ subfamily.</text>
</comment>
<evidence type="ECO:0000256" key="2">
    <source>
        <dbReference type="ARBA" id="ARBA00022741"/>
    </source>
</evidence>
<feature type="compositionally biased region" description="Polar residues" evidence="6">
    <location>
        <begin position="406"/>
        <end position="424"/>
    </location>
</feature>
<feature type="domain" description="Helicase C-terminal" evidence="8">
    <location>
        <begin position="241"/>
        <end position="401"/>
    </location>
</feature>
<dbReference type="SUPFAM" id="SSF52540">
    <property type="entry name" value="P-loop containing nucleoside triphosphate hydrolases"/>
    <property type="match status" value="1"/>
</dbReference>
<feature type="domain" description="Helicase ATP-binding" evidence="7">
    <location>
        <begin position="37"/>
        <end position="209"/>
    </location>
</feature>
<sequence>MTASNYLRETPALSEIYQKTQEKFGVRPCLWQLKVADALLKGDRDIVCIAGTGMGQTLSFWIPLLFRINSIQLVITPLNLLGIQNASSLAKAGIQAIAINADTASTANFSAIRALKYRAVAVSPEQIMKPNGEFEKLLKDPLFTSYLVGIIIDEAHCITEWGEFRPEYRELGHLQYILPSTISIMIASATLTKAALTHTTRLLHMHADKMVTIHRSSDRPNIKIGVRKIKYALSSYGDLAFLVPTGWKVGNPPPPKFLIFFDSIPDAINATKYLRKRLPADMQEKIKWFNADMTTEYKDTELTNLISGDTWGYCTTDSFGMGMDVPDIMLVIQWRATCKLSTLWQQFGRAVRDRRLQGTALLFAEKEHFDEERQAKAARKKTRETNRKRKADTNLPIASVSKRRALNTSNSQGIASHAQPTTNIGDHGDESDGSDEDATPPMDGGLQGLNDFVKGNVEVSKYTAKRHKTSLDTAMDYFINAEKHDSLMCRRKVFDVSFDHDAADSDHFNCNKEEPMGCKRCSITQPTICCDIHHPEQFSQYASLIDKPTTMPQRSRVPKYQKTAWDRSLEEALDDWREQKMVSAYGWHHLNDLGPSLVLPNAILDRILDCAHHHKIQSVYDLKRESGWMDAENFGEEVITIIKRHAAPLPSPFVTTPLRTVSFPNNPPAQPSSTMVVQSVERRKNRCSACGLEGHNGNFHHANIFH</sequence>
<keyword evidence="3" id="KW-0067">ATP-binding</keyword>
<dbReference type="GO" id="GO:0009378">
    <property type="term" value="F:four-way junction helicase activity"/>
    <property type="evidence" value="ECO:0007669"/>
    <property type="project" value="TreeGrafter"/>
</dbReference>
<feature type="compositionally biased region" description="Basic residues" evidence="6">
    <location>
        <begin position="376"/>
        <end position="390"/>
    </location>
</feature>
<dbReference type="GO" id="GO:0043138">
    <property type="term" value="F:3'-5' DNA helicase activity"/>
    <property type="evidence" value="ECO:0007669"/>
    <property type="project" value="UniProtKB-EC"/>
</dbReference>
<dbReference type="GO" id="GO:0016787">
    <property type="term" value="F:hydrolase activity"/>
    <property type="evidence" value="ECO:0007669"/>
    <property type="project" value="UniProtKB-KW"/>
</dbReference>
<dbReference type="InterPro" id="IPR001650">
    <property type="entry name" value="Helicase_C-like"/>
</dbReference>
<evidence type="ECO:0000313" key="10">
    <source>
        <dbReference type="Proteomes" id="UP001195769"/>
    </source>
</evidence>
<dbReference type="GO" id="GO:0005694">
    <property type="term" value="C:chromosome"/>
    <property type="evidence" value="ECO:0007669"/>
    <property type="project" value="TreeGrafter"/>
</dbReference>
<evidence type="ECO:0000256" key="1">
    <source>
        <dbReference type="ARBA" id="ARBA00005446"/>
    </source>
</evidence>
<dbReference type="InterPro" id="IPR027417">
    <property type="entry name" value="P-loop_NTPase"/>
</dbReference>
<keyword evidence="9" id="KW-0378">Hydrolase</keyword>
<dbReference type="RefSeq" id="XP_041231893.1">
    <property type="nucleotide sequence ID" value="XM_041376555.1"/>
</dbReference>
<accession>A0AAD4EJT5</accession>
<name>A0AAD4EJT5_9AGAM</name>
<organism evidence="9 10">
    <name type="scientific">Suillus fuscotomentosus</name>
    <dbReference type="NCBI Taxonomy" id="1912939"/>
    <lineage>
        <taxon>Eukaryota</taxon>
        <taxon>Fungi</taxon>
        <taxon>Dikarya</taxon>
        <taxon>Basidiomycota</taxon>
        <taxon>Agaricomycotina</taxon>
        <taxon>Agaricomycetes</taxon>
        <taxon>Agaricomycetidae</taxon>
        <taxon>Boletales</taxon>
        <taxon>Suillineae</taxon>
        <taxon>Suillaceae</taxon>
        <taxon>Suillus</taxon>
    </lineage>
</organism>
<comment type="caution">
    <text evidence="9">The sequence shown here is derived from an EMBL/GenBank/DDBJ whole genome shotgun (WGS) entry which is preliminary data.</text>
</comment>
<dbReference type="InterPro" id="IPR014001">
    <property type="entry name" value="Helicase_ATP-bd"/>
</dbReference>
<reference evidence="9" key="1">
    <citation type="journal article" date="2020" name="New Phytol.">
        <title>Comparative genomics reveals dynamic genome evolution in host specialist ectomycorrhizal fungi.</title>
        <authorList>
            <person name="Lofgren L.A."/>
            <person name="Nguyen N.H."/>
            <person name="Vilgalys R."/>
            <person name="Ruytinx J."/>
            <person name="Liao H.L."/>
            <person name="Branco S."/>
            <person name="Kuo A."/>
            <person name="LaButti K."/>
            <person name="Lipzen A."/>
            <person name="Andreopoulos W."/>
            <person name="Pangilinan J."/>
            <person name="Riley R."/>
            <person name="Hundley H."/>
            <person name="Na H."/>
            <person name="Barry K."/>
            <person name="Grigoriev I.V."/>
            <person name="Stajich J.E."/>
            <person name="Kennedy P.G."/>
        </authorList>
    </citation>
    <scope>NUCLEOTIDE SEQUENCE</scope>
    <source>
        <strain evidence="9">FC203</strain>
    </source>
</reference>
<evidence type="ECO:0000313" key="9">
    <source>
        <dbReference type="EMBL" id="KAG1906318.1"/>
    </source>
</evidence>
<evidence type="ECO:0000256" key="3">
    <source>
        <dbReference type="ARBA" id="ARBA00022840"/>
    </source>
</evidence>
<dbReference type="GO" id="GO:0003676">
    <property type="term" value="F:nucleic acid binding"/>
    <property type="evidence" value="ECO:0007669"/>
    <property type="project" value="InterPro"/>
</dbReference>
<keyword evidence="10" id="KW-1185">Reference proteome</keyword>
<dbReference type="GO" id="GO:0005737">
    <property type="term" value="C:cytoplasm"/>
    <property type="evidence" value="ECO:0007669"/>
    <property type="project" value="TreeGrafter"/>
</dbReference>
<evidence type="ECO:0000256" key="6">
    <source>
        <dbReference type="SAM" id="MobiDB-lite"/>
    </source>
</evidence>
<dbReference type="Gene3D" id="3.40.50.300">
    <property type="entry name" value="P-loop containing nucleotide triphosphate hydrolases"/>
    <property type="match status" value="2"/>
</dbReference>
<dbReference type="Pfam" id="PF00271">
    <property type="entry name" value="Helicase_C"/>
    <property type="match status" value="1"/>
</dbReference>
<feature type="compositionally biased region" description="Acidic residues" evidence="6">
    <location>
        <begin position="429"/>
        <end position="438"/>
    </location>
</feature>
<dbReference type="EC" id="5.6.2.4" evidence="5"/>
<dbReference type="GO" id="GO:0000724">
    <property type="term" value="P:double-strand break repair via homologous recombination"/>
    <property type="evidence" value="ECO:0007669"/>
    <property type="project" value="TreeGrafter"/>
</dbReference>
<dbReference type="GO" id="GO:0005634">
    <property type="term" value="C:nucleus"/>
    <property type="evidence" value="ECO:0007669"/>
    <property type="project" value="TreeGrafter"/>
</dbReference>
<feature type="region of interest" description="Disordered" evidence="6">
    <location>
        <begin position="372"/>
        <end position="450"/>
    </location>
</feature>
<evidence type="ECO:0000256" key="5">
    <source>
        <dbReference type="ARBA" id="ARBA00034808"/>
    </source>
</evidence>
<dbReference type="EMBL" id="JABBWK010000005">
    <property type="protein sequence ID" value="KAG1906318.1"/>
    <property type="molecule type" value="Genomic_DNA"/>
</dbReference>
<gene>
    <name evidence="9" type="ORF">F5891DRAFT_975725</name>
</gene>